<dbReference type="Pfam" id="PF00535">
    <property type="entry name" value="Glycos_transf_2"/>
    <property type="match status" value="1"/>
</dbReference>
<organism evidence="2">
    <name type="scientific">hydrothermal vent metagenome</name>
    <dbReference type="NCBI Taxonomy" id="652676"/>
    <lineage>
        <taxon>unclassified sequences</taxon>
        <taxon>metagenomes</taxon>
        <taxon>ecological metagenomes</taxon>
    </lineage>
</organism>
<proteinExistence type="predicted"/>
<sequence>MNRKPDGAAGRAVKLSAAVITKNEEKKIGDCLDSLSFADEIVVVDCGSTDRTTEIAKSKGAKVVFHAWEGHIGQKNYAISQTTGEWILSLDADERVSAKLRGEIQRALVDPRADGYAIARLVFYINRWIYHCGWYPARKVRLFRRGHGKWTGENPHDKIELKGQCQNLDGDIYHLSFDTISDHLKTINSFTEIAARERTAKNQKAGFFSIALRPPATFVKMYFLKLGFLDGIPGLILSGLSSYHVFCKYLKISQMSRE</sequence>
<protein>
    <recommendedName>
        <fullName evidence="1">Glycosyltransferase 2-like domain-containing protein</fullName>
    </recommendedName>
</protein>
<dbReference type="EMBL" id="UOGA01000193">
    <property type="protein sequence ID" value="VAX21123.1"/>
    <property type="molecule type" value="Genomic_DNA"/>
</dbReference>
<name>A0A3B1C8Y0_9ZZZZ</name>
<reference evidence="2" key="1">
    <citation type="submission" date="2018-06" db="EMBL/GenBank/DDBJ databases">
        <authorList>
            <person name="Zhirakovskaya E."/>
        </authorList>
    </citation>
    <scope>NUCLEOTIDE SEQUENCE</scope>
</reference>
<gene>
    <name evidence="2" type="ORF">MNBD_NITROSPINAE04-2248</name>
</gene>
<evidence type="ECO:0000313" key="2">
    <source>
        <dbReference type="EMBL" id="VAX21123.1"/>
    </source>
</evidence>
<dbReference type="PANTHER" id="PTHR43630:SF2">
    <property type="entry name" value="GLYCOSYLTRANSFERASE"/>
    <property type="match status" value="1"/>
</dbReference>
<evidence type="ECO:0000259" key="1">
    <source>
        <dbReference type="Pfam" id="PF00535"/>
    </source>
</evidence>
<dbReference type="InterPro" id="IPR001173">
    <property type="entry name" value="Glyco_trans_2-like"/>
</dbReference>
<feature type="domain" description="Glycosyltransferase 2-like" evidence="1">
    <location>
        <begin position="16"/>
        <end position="133"/>
    </location>
</feature>
<dbReference type="PANTHER" id="PTHR43630">
    <property type="entry name" value="POLY-BETA-1,6-N-ACETYL-D-GLUCOSAMINE SYNTHASE"/>
    <property type="match status" value="1"/>
</dbReference>
<dbReference type="AlphaFoldDB" id="A0A3B1C8Y0"/>
<dbReference type="Gene3D" id="3.90.550.10">
    <property type="entry name" value="Spore Coat Polysaccharide Biosynthesis Protein SpsA, Chain A"/>
    <property type="match status" value="1"/>
</dbReference>
<dbReference type="SUPFAM" id="SSF53448">
    <property type="entry name" value="Nucleotide-diphospho-sugar transferases"/>
    <property type="match status" value="1"/>
</dbReference>
<dbReference type="InterPro" id="IPR029044">
    <property type="entry name" value="Nucleotide-diphossugar_trans"/>
</dbReference>
<dbReference type="CDD" id="cd02511">
    <property type="entry name" value="Beta4Glucosyltransferase"/>
    <property type="match status" value="1"/>
</dbReference>
<accession>A0A3B1C8Y0</accession>